<dbReference type="PANTHER" id="PTHR12589">
    <property type="entry name" value="PYRUVOYL TETRAHYDROBIOPTERIN SYNTHASE"/>
    <property type="match status" value="1"/>
</dbReference>
<comment type="pathway">
    <text evidence="2">Purine metabolism; 7-cyano-7-deazaguanine biosynthesis.</text>
</comment>
<comment type="catalytic activity">
    <reaction evidence="10">
        <text>7,8-dihydroneopterin 3'-triphosphate + H2O = 6-carboxy-5,6,7,8-tetrahydropterin + triphosphate + acetaldehyde + 2 H(+)</text>
        <dbReference type="Rhea" id="RHEA:27966"/>
        <dbReference type="ChEBI" id="CHEBI:15343"/>
        <dbReference type="ChEBI" id="CHEBI:15377"/>
        <dbReference type="ChEBI" id="CHEBI:15378"/>
        <dbReference type="ChEBI" id="CHEBI:18036"/>
        <dbReference type="ChEBI" id="CHEBI:58462"/>
        <dbReference type="ChEBI" id="CHEBI:61032"/>
        <dbReference type="EC" id="4.1.2.50"/>
    </reaction>
</comment>
<dbReference type="Proteomes" id="UP001242811">
    <property type="component" value="Unassembled WGS sequence"/>
</dbReference>
<dbReference type="EC" id="4.1.2.50" evidence="4"/>
<evidence type="ECO:0000256" key="7">
    <source>
        <dbReference type="ARBA" id="ARBA00022833"/>
    </source>
</evidence>
<evidence type="ECO:0000256" key="3">
    <source>
        <dbReference type="ARBA" id="ARBA00008900"/>
    </source>
</evidence>
<evidence type="ECO:0000256" key="2">
    <source>
        <dbReference type="ARBA" id="ARBA00005061"/>
    </source>
</evidence>
<keyword evidence="8 11" id="KW-0456">Lyase</keyword>
<evidence type="ECO:0000256" key="8">
    <source>
        <dbReference type="ARBA" id="ARBA00023239"/>
    </source>
</evidence>
<evidence type="ECO:0000256" key="5">
    <source>
        <dbReference type="ARBA" id="ARBA00018141"/>
    </source>
</evidence>
<keyword evidence="12" id="KW-1185">Reference proteome</keyword>
<comment type="similarity">
    <text evidence="3">Belongs to the PTPS family. QueD subfamily.</text>
</comment>
<gene>
    <name evidence="11" type="ORF">QOZ95_002056</name>
</gene>
<dbReference type="EMBL" id="JAUSWA010000010">
    <property type="protein sequence ID" value="MDQ0493893.1"/>
    <property type="molecule type" value="Genomic_DNA"/>
</dbReference>
<evidence type="ECO:0000313" key="12">
    <source>
        <dbReference type="Proteomes" id="UP001242811"/>
    </source>
</evidence>
<dbReference type="Pfam" id="PF01242">
    <property type="entry name" value="PTPS"/>
    <property type="match status" value="1"/>
</dbReference>
<evidence type="ECO:0000256" key="10">
    <source>
        <dbReference type="ARBA" id="ARBA00048807"/>
    </source>
</evidence>
<evidence type="ECO:0000313" key="11">
    <source>
        <dbReference type="EMBL" id="MDQ0493893.1"/>
    </source>
</evidence>
<name>A0ABU0KWS7_9BACL</name>
<evidence type="ECO:0000256" key="4">
    <source>
        <dbReference type="ARBA" id="ARBA00012982"/>
    </source>
</evidence>
<comment type="caution">
    <text evidence="11">The sequence shown here is derived from an EMBL/GenBank/DDBJ whole genome shotgun (WGS) entry which is preliminary data.</text>
</comment>
<keyword evidence="6" id="KW-0479">Metal-binding</keyword>
<dbReference type="InterPro" id="IPR007115">
    <property type="entry name" value="6-PTP_synth/QueD"/>
</dbReference>
<protein>
    <recommendedName>
        <fullName evidence="5">6-carboxy-5,6,7,8-tetrahydropterin synthase</fullName>
        <ecNumber evidence="4">4.1.2.50</ecNumber>
    </recommendedName>
    <alternativeName>
        <fullName evidence="9">Queuosine biosynthesis protein QueD</fullName>
    </alternativeName>
</protein>
<dbReference type="SUPFAM" id="SSF55620">
    <property type="entry name" value="Tetrahydrobiopterin biosynthesis enzymes-like"/>
    <property type="match status" value="1"/>
</dbReference>
<dbReference type="GO" id="GO:0070497">
    <property type="term" value="F:6-carboxytetrahydropterin synthase activity"/>
    <property type="evidence" value="ECO:0007669"/>
    <property type="project" value="UniProtKB-EC"/>
</dbReference>
<comment type="cofactor">
    <cofactor evidence="1">
        <name>Zn(2+)</name>
        <dbReference type="ChEBI" id="CHEBI:29105"/>
    </cofactor>
</comment>
<dbReference type="Gene3D" id="3.30.479.10">
    <property type="entry name" value="6-pyruvoyl tetrahydropterin synthase/QueD"/>
    <property type="match status" value="1"/>
</dbReference>
<reference evidence="11 12" key="1">
    <citation type="submission" date="2023-07" db="EMBL/GenBank/DDBJ databases">
        <title>Genomic Encyclopedia of Type Strains, Phase IV (KMG-IV): sequencing the most valuable type-strain genomes for metagenomic binning, comparative biology and taxonomic classification.</title>
        <authorList>
            <person name="Goeker M."/>
        </authorList>
    </citation>
    <scope>NUCLEOTIDE SEQUENCE [LARGE SCALE GENOMIC DNA]</scope>
    <source>
        <strain evidence="11 12">DSM 14914</strain>
    </source>
</reference>
<dbReference type="GO" id="GO:0003874">
    <property type="term" value="F:6-pyruvoyltetrahydropterin synthase activity"/>
    <property type="evidence" value="ECO:0007669"/>
    <property type="project" value="UniProtKB-EC"/>
</dbReference>
<evidence type="ECO:0000256" key="1">
    <source>
        <dbReference type="ARBA" id="ARBA00001947"/>
    </source>
</evidence>
<organism evidence="11 12">
    <name type="scientific">Paenibacillus brasilensis</name>
    <dbReference type="NCBI Taxonomy" id="128574"/>
    <lineage>
        <taxon>Bacteria</taxon>
        <taxon>Bacillati</taxon>
        <taxon>Bacillota</taxon>
        <taxon>Bacilli</taxon>
        <taxon>Bacillales</taxon>
        <taxon>Paenibacillaceae</taxon>
        <taxon>Paenibacillus</taxon>
    </lineage>
</organism>
<evidence type="ECO:0000256" key="9">
    <source>
        <dbReference type="ARBA" id="ARBA00031449"/>
    </source>
</evidence>
<dbReference type="NCBIfam" id="TIGR03367">
    <property type="entry name" value="queuosine_QueD"/>
    <property type="match status" value="1"/>
</dbReference>
<keyword evidence="7" id="KW-0862">Zinc</keyword>
<proteinExistence type="inferred from homology"/>
<dbReference type="PANTHER" id="PTHR12589:SF7">
    <property type="entry name" value="6-PYRUVOYL TETRAHYDROBIOPTERIN SYNTHASE"/>
    <property type="match status" value="1"/>
</dbReference>
<dbReference type="InterPro" id="IPR038418">
    <property type="entry name" value="6-PTP_synth/QueD_sf"/>
</dbReference>
<sequence>MAVANALPANFAAPDWSSISRFAELHPKELMAMREPGTFHIVDKLQQFGTDIEHAQLRYHRKRVLVSKQFTFDAAHHLHCYEGKCKNLHGHTYIVVFGISGIPGETGLTLDFGDIKTIWKERIEPYLDHRYLNETLPPMNTTAENMVVWIFEQMESALTSEAYRSRVEGGRTEFVRLFETPTSYAEFRREWMLDE</sequence>
<evidence type="ECO:0000256" key="6">
    <source>
        <dbReference type="ARBA" id="ARBA00022723"/>
    </source>
</evidence>
<accession>A0ABU0KWS7</accession>